<gene>
    <name evidence="20" type="primary">cobU</name>
    <name evidence="20" type="ORF">QQ91_0011885</name>
</gene>
<dbReference type="EC" id="2.7.1.156" evidence="8"/>
<evidence type="ECO:0000256" key="6">
    <source>
        <dbReference type="ARBA" id="ARBA00005159"/>
    </source>
</evidence>
<dbReference type="AlphaFoldDB" id="A0ABD4T526"/>
<evidence type="ECO:0000256" key="13">
    <source>
        <dbReference type="ARBA" id="ARBA00022777"/>
    </source>
</evidence>
<sequence length="179" mass="19722">MSIILVTGPSRSGKSEWAEQIAAQSQLPVFYIATAREDVHDPEWQARIEQHQRRRPAAWVTRPVPFALSDCIAQAEAGDCLLIDSLGTWVANCLGESAAQWTQKCEDLLETLTQTSATVILVSEETGWGLVPSYPTGRLFRDRLGSLTRDITPLTQAAYLVCMGMAINLKKIGVPVPKR</sequence>
<evidence type="ECO:0000256" key="10">
    <source>
        <dbReference type="ARBA" id="ARBA00022573"/>
    </source>
</evidence>
<reference evidence="20 21" key="1">
    <citation type="journal article" date="2015" name="Genome Announc.">
        <title>Draft Genome Sequence of Filamentous Marine Cyanobacterium Lyngbya confervoides Strain BDU141951.</title>
        <authorList>
            <person name="Chandrababunaidu M.M."/>
            <person name="Sen D."/>
            <person name="Tripathy S."/>
        </authorList>
    </citation>
    <scope>NUCLEOTIDE SEQUENCE [LARGE SCALE GENOMIC DNA]</scope>
    <source>
        <strain evidence="20 21">BDU141951</strain>
    </source>
</reference>
<dbReference type="Gene3D" id="3.40.50.300">
    <property type="entry name" value="P-loop containing nucleotide triphosphate hydrolases"/>
    <property type="match status" value="1"/>
</dbReference>
<dbReference type="GO" id="GO:0008820">
    <property type="term" value="F:cobinamide phosphate guanylyltransferase activity"/>
    <property type="evidence" value="ECO:0007669"/>
    <property type="project" value="UniProtKB-EC"/>
</dbReference>
<evidence type="ECO:0000256" key="9">
    <source>
        <dbReference type="ARBA" id="ARBA00012523"/>
    </source>
</evidence>
<comment type="pathway">
    <text evidence="5">Cofactor biosynthesis; adenosylcobalamin biosynthesis; adenosylcobalamin from cob(II)yrinate a,c-diamide: step 6/7.</text>
</comment>
<feature type="active site" description="GMP-histidine intermediate" evidence="18">
    <location>
        <position position="51"/>
    </location>
</feature>
<dbReference type="CDD" id="cd00544">
    <property type="entry name" value="CobU"/>
    <property type="match status" value="1"/>
</dbReference>
<dbReference type="Pfam" id="PF02283">
    <property type="entry name" value="CobU"/>
    <property type="match status" value="1"/>
</dbReference>
<evidence type="ECO:0000256" key="12">
    <source>
        <dbReference type="ARBA" id="ARBA00022741"/>
    </source>
</evidence>
<feature type="binding site" evidence="19">
    <location>
        <begin position="33"/>
        <end position="35"/>
    </location>
    <ligand>
        <name>GTP</name>
        <dbReference type="ChEBI" id="CHEBI:37565"/>
    </ligand>
</feature>
<evidence type="ECO:0000256" key="8">
    <source>
        <dbReference type="ARBA" id="ARBA00012016"/>
    </source>
</evidence>
<evidence type="ECO:0000256" key="15">
    <source>
        <dbReference type="ARBA" id="ARBA00023134"/>
    </source>
</evidence>
<comment type="pathway">
    <text evidence="6">Cofactor biosynthesis; adenosylcobalamin biosynthesis; adenosylcobalamin from cob(II)yrinate a,c-diamide: step 5/7.</text>
</comment>
<dbReference type="GO" id="GO:0005525">
    <property type="term" value="F:GTP binding"/>
    <property type="evidence" value="ECO:0007669"/>
    <property type="project" value="UniProtKB-KW"/>
</dbReference>
<feature type="binding site" evidence="19">
    <location>
        <position position="84"/>
    </location>
    <ligand>
        <name>GTP</name>
        <dbReference type="ChEBI" id="CHEBI:37565"/>
    </ligand>
</feature>
<dbReference type="EC" id="2.7.7.62" evidence="9"/>
<evidence type="ECO:0000256" key="16">
    <source>
        <dbReference type="ARBA" id="ARBA00029570"/>
    </source>
</evidence>
<evidence type="ECO:0000256" key="17">
    <source>
        <dbReference type="ARBA" id="ARBA00030571"/>
    </source>
</evidence>
<comment type="catalytic activity">
    <reaction evidence="3">
        <text>adenosylcob(III)inamide + GTP = adenosylcob(III)inamide phosphate + GDP + H(+)</text>
        <dbReference type="Rhea" id="RHEA:15765"/>
        <dbReference type="ChEBI" id="CHEBI:2480"/>
        <dbReference type="ChEBI" id="CHEBI:15378"/>
        <dbReference type="ChEBI" id="CHEBI:37565"/>
        <dbReference type="ChEBI" id="CHEBI:58189"/>
        <dbReference type="ChEBI" id="CHEBI:58502"/>
        <dbReference type="EC" id="2.7.1.156"/>
    </reaction>
</comment>
<evidence type="ECO:0000256" key="19">
    <source>
        <dbReference type="PIRSR" id="PIRSR006135-2"/>
    </source>
</evidence>
<dbReference type="InterPro" id="IPR003203">
    <property type="entry name" value="CobU/CobP"/>
</dbReference>
<comment type="catalytic activity">
    <reaction evidence="1">
        <text>adenosylcob(III)inamide + ATP = adenosylcob(III)inamide phosphate + ADP + H(+)</text>
        <dbReference type="Rhea" id="RHEA:15769"/>
        <dbReference type="ChEBI" id="CHEBI:2480"/>
        <dbReference type="ChEBI" id="CHEBI:15378"/>
        <dbReference type="ChEBI" id="CHEBI:30616"/>
        <dbReference type="ChEBI" id="CHEBI:58502"/>
        <dbReference type="ChEBI" id="CHEBI:456216"/>
        <dbReference type="EC" id="2.7.1.156"/>
    </reaction>
</comment>
<name>A0ABD4T526_9CYAN</name>
<dbReference type="Proteomes" id="UP000031561">
    <property type="component" value="Unassembled WGS sequence"/>
</dbReference>
<dbReference type="GO" id="GO:0043752">
    <property type="term" value="F:adenosylcobinamide kinase activity"/>
    <property type="evidence" value="ECO:0007669"/>
    <property type="project" value="UniProtKB-EC"/>
</dbReference>
<keyword evidence="20" id="KW-0548">Nucleotidyltransferase</keyword>
<evidence type="ECO:0000256" key="18">
    <source>
        <dbReference type="PIRSR" id="PIRSR006135-1"/>
    </source>
</evidence>
<comment type="catalytic activity">
    <reaction evidence="2">
        <text>adenosylcob(III)inamide phosphate + GTP + H(+) = adenosylcob(III)inamide-GDP + diphosphate</text>
        <dbReference type="Rhea" id="RHEA:22712"/>
        <dbReference type="ChEBI" id="CHEBI:15378"/>
        <dbReference type="ChEBI" id="CHEBI:33019"/>
        <dbReference type="ChEBI" id="CHEBI:37565"/>
        <dbReference type="ChEBI" id="CHEBI:58502"/>
        <dbReference type="ChEBI" id="CHEBI:60487"/>
        <dbReference type="EC" id="2.7.7.62"/>
    </reaction>
</comment>
<dbReference type="SUPFAM" id="SSF52540">
    <property type="entry name" value="P-loop containing nucleoside triphosphate hydrolases"/>
    <property type="match status" value="1"/>
</dbReference>
<evidence type="ECO:0000313" key="20">
    <source>
        <dbReference type="EMBL" id="MCM1983518.1"/>
    </source>
</evidence>
<keyword evidence="13 20" id="KW-0418">Kinase</keyword>
<feature type="binding site" evidence="19">
    <location>
        <begin position="8"/>
        <end position="15"/>
    </location>
    <ligand>
        <name>GTP</name>
        <dbReference type="ChEBI" id="CHEBI:37565"/>
    </ligand>
</feature>
<evidence type="ECO:0000256" key="1">
    <source>
        <dbReference type="ARBA" id="ARBA00000312"/>
    </source>
</evidence>
<keyword evidence="14" id="KW-0067">ATP-binding</keyword>
<protein>
    <recommendedName>
        <fullName evidence="16">Adenosylcobinamide kinase</fullName>
        <ecNumber evidence="8">2.7.1.156</ecNumber>
        <ecNumber evidence="9">2.7.7.62</ecNumber>
    </recommendedName>
    <alternativeName>
        <fullName evidence="17">Adenosylcobinamide-phosphate guanylyltransferase</fullName>
    </alternativeName>
</protein>
<keyword evidence="15 19" id="KW-0342">GTP-binding</keyword>
<evidence type="ECO:0000256" key="4">
    <source>
        <dbReference type="ARBA" id="ARBA00003889"/>
    </source>
</evidence>
<dbReference type="PIRSF" id="PIRSF006135">
    <property type="entry name" value="CobU"/>
    <property type="match status" value="1"/>
</dbReference>
<evidence type="ECO:0000256" key="7">
    <source>
        <dbReference type="ARBA" id="ARBA00007490"/>
    </source>
</evidence>
<comment type="similarity">
    <text evidence="7">Belongs to the CobU/CobP family.</text>
</comment>
<dbReference type="NCBIfam" id="NF004469">
    <property type="entry name" value="PRK05800.1"/>
    <property type="match status" value="1"/>
</dbReference>
<evidence type="ECO:0000313" key="21">
    <source>
        <dbReference type="Proteomes" id="UP000031561"/>
    </source>
</evidence>
<dbReference type="EMBL" id="JTHE03000063">
    <property type="protein sequence ID" value="MCM1983518.1"/>
    <property type="molecule type" value="Genomic_DNA"/>
</dbReference>
<evidence type="ECO:0000256" key="2">
    <source>
        <dbReference type="ARBA" id="ARBA00000711"/>
    </source>
</evidence>
<keyword evidence="10" id="KW-0169">Cobalamin biosynthesis</keyword>
<keyword evidence="12 19" id="KW-0547">Nucleotide-binding</keyword>
<dbReference type="PANTHER" id="PTHR34848:SF1">
    <property type="entry name" value="BIFUNCTIONAL ADENOSYLCOBALAMIN BIOSYNTHESIS PROTEIN COBU"/>
    <property type="match status" value="1"/>
</dbReference>
<evidence type="ECO:0000256" key="3">
    <source>
        <dbReference type="ARBA" id="ARBA00001522"/>
    </source>
</evidence>
<evidence type="ECO:0000256" key="14">
    <source>
        <dbReference type="ARBA" id="ARBA00022840"/>
    </source>
</evidence>
<dbReference type="PANTHER" id="PTHR34848">
    <property type="match status" value="1"/>
</dbReference>
<comment type="caution">
    <text evidence="20">The sequence shown here is derived from an EMBL/GenBank/DDBJ whole genome shotgun (WGS) entry which is preliminary data.</text>
</comment>
<dbReference type="InterPro" id="IPR027417">
    <property type="entry name" value="P-loop_NTPase"/>
</dbReference>
<proteinExistence type="inferred from homology"/>
<keyword evidence="21" id="KW-1185">Reference proteome</keyword>
<dbReference type="GO" id="GO:0005524">
    <property type="term" value="F:ATP binding"/>
    <property type="evidence" value="ECO:0007669"/>
    <property type="project" value="UniProtKB-KW"/>
</dbReference>
<comment type="function">
    <text evidence="4">Catalyzes ATP-dependent phosphorylation of adenosylcobinamide and addition of GMP to adenosylcobinamide phosphate.</text>
</comment>
<keyword evidence="11 20" id="KW-0808">Transferase</keyword>
<evidence type="ECO:0000256" key="5">
    <source>
        <dbReference type="ARBA" id="ARBA00004692"/>
    </source>
</evidence>
<dbReference type="RefSeq" id="WP_166282306.1">
    <property type="nucleotide sequence ID" value="NZ_JTHE03000063.1"/>
</dbReference>
<dbReference type="GO" id="GO:0009236">
    <property type="term" value="P:cobalamin biosynthetic process"/>
    <property type="evidence" value="ECO:0007669"/>
    <property type="project" value="UniProtKB-KW"/>
</dbReference>
<organism evidence="20 21">
    <name type="scientific">Lyngbya confervoides BDU141951</name>
    <dbReference type="NCBI Taxonomy" id="1574623"/>
    <lineage>
        <taxon>Bacteria</taxon>
        <taxon>Bacillati</taxon>
        <taxon>Cyanobacteriota</taxon>
        <taxon>Cyanophyceae</taxon>
        <taxon>Oscillatoriophycideae</taxon>
        <taxon>Oscillatoriales</taxon>
        <taxon>Microcoleaceae</taxon>
        <taxon>Lyngbya</taxon>
    </lineage>
</organism>
<evidence type="ECO:0000256" key="11">
    <source>
        <dbReference type="ARBA" id="ARBA00022679"/>
    </source>
</evidence>
<accession>A0ABD4T526</accession>